<dbReference type="EMBL" id="CAEZSR010000054">
    <property type="protein sequence ID" value="CAB4559665.1"/>
    <property type="molecule type" value="Genomic_DNA"/>
</dbReference>
<dbReference type="Gene3D" id="3.40.50.720">
    <property type="entry name" value="NAD(P)-binding Rossmann-like Domain"/>
    <property type="match status" value="1"/>
</dbReference>
<evidence type="ECO:0000313" key="3">
    <source>
        <dbReference type="EMBL" id="CAB4559665.1"/>
    </source>
</evidence>
<dbReference type="PRINTS" id="PR00081">
    <property type="entry name" value="GDHRDH"/>
</dbReference>
<dbReference type="AlphaFoldDB" id="A0A6J6D8P0"/>
<gene>
    <name evidence="3" type="ORF">UFOPK1493_01685</name>
</gene>
<name>A0A6J6D8P0_9ZZZZ</name>
<sequence length="239" mass="24893">MVVADLDGAGAASTAAALEARRPASALGLAADVGTEAGNVELIRAAEEAVGPIDLFFANAGVGIGGDLDTPESVWDTSFAVNTHAHRWAAKHLVPGWVARGEGYFCSTASAAGLLSQIGSAPYSLTKHAAVAFAEWLSITYGDRGIRVSCLCPQGVNTHMLTGGDLGSNLGGDVVRSAGVVLEPEEVAEVVHQAIVDERFLILPHPEVHTYLQRKATDVERWLAGMRKLQARMAPGTAG</sequence>
<protein>
    <submittedName>
        <fullName evidence="3">Unannotated protein</fullName>
    </submittedName>
</protein>
<dbReference type="Pfam" id="PF00106">
    <property type="entry name" value="adh_short"/>
    <property type="match status" value="1"/>
</dbReference>
<evidence type="ECO:0000256" key="2">
    <source>
        <dbReference type="ARBA" id="ARBA00023002"/>
    </source>
</evidence>
<reference evidence="3" key="1">
    <citation type="submission" date="2020-05" db="EMBL/GenBank/DDBJ databases">
        <authorList>
            <person name="Chiriac C."/>
            <person name="Salcher M."/>
            <person name="Ghai R."/>
            <person name="Kavagutti S V."/>
        </authorList>
    </citation>
    <scope>NUCLEOTIDE SEQUENCE</scope>
</reference>
<evidence type="ECO:0000256" key="1">
    <source>
        <dbReference type="ARBA" id="ARBA00006484"/>
    </source>
</evidence>
<dbReference type="PANTHER" id="PTHR24322">
    <property type="entry name" value="PKSB"/>
    <property type="match status" value="1"/>
</dbReference>
<accession>A0A6J6D8P0</accession>
<proteinExistence type="inferred from homology"/>
<dbReference type="SUPFAM" id="SSF51735">
    <property type="entry name" value="NAD(P)-binding Rossmann-fold domains"/>
    <property type="match status" value="1"/>
</dbReference>
<comment type="similarity">
    <text evidence="1">Belongs to the short-chain dehydrogenases/reductases (SDR) family.</text>
</comment>
<keyword evidence="2" id="KW-0560">Oxidoreductase</keyword>
<dbReference type="InterPro" id="IPR002347">
    <property type="entry name" value="SDR_fam"/>
</dbReference>
<dbReference type="InterPro" id="IPR036291">
    <property type="entry name" value="NAD(P)-bd_dom_sf"/>
</dbReference>
<dbReference type="CDD" id="cd05233">
    <property type="entry name" value="SDR_c"/>
    <property type="match status" value="1"/>
</dbReference>
<organism evidence="3">
    <name type="scientific">freshwater metagenome</name>
    <dbReference type="NCBI Taxonomy" id="449393"/>
    <lineage>
        <taxon>unclassified sequences</taxon>
        <taxon>metagenomes</taxon>
        <taxon>ecological metagenomes</taxon>
    </lineage>
</organism>
<dbReference type="GO" id="GO:0016616">
    <property type="term" value="F:oxidoreductase activity, acting on the CH-OH group of donors, NAD or NADP as acceptor"/>
    <property type="evidence" value="ECO:0007669"/>
    <property type="project" value="TreeGrafter"/>
</dbReference>
<dbReference type="PANTHER" id="PTHR24322:SF736">
    <property type="entry name" value="RETINOL DEHYDROGENASE 10"/>
    <property type="match status" value="1"/>
</dbReference>